<protein>
    <submittedName>
        <fullName evidence="7">Retaining alpha-galactosidase</fullName>
        <ecNumber evidence="7">3.2.1.22</ecNumber>
    </submittedName>
</protein>
<dbReference type="InterPro" id="IPR029483">
    <property type="entry name" value="GH97_C"/>
</dbReference>
<gene>
    <name evidence="7" type="ORF">STSP1_00239</name>
</gene>
<feature type="domain" description="Glycosyl-hydrolase 97 C-terminal oligomerisation" evidence="6">
    <location>
        <begin position="556"/>
        <end position="651"/>
    </location>
</feature>
<evidence type="ECO:0000259" key="4">
    <source>
        <dbReference type="Pfam" id="PF10566"/>
    </source>
</evidence>
<sequence length="654" mass="74570" precursor="true">MRFSRFMLFVTILLFAVHSLNAQTLKVKSPDESVAVSVNVGKEIHWSVSKSGKKVLSPSKIMLNSSRGAFGSKPDLVSQNKRTVSRILKPAVAEKRSEVKDNFQELVLNFKGQWSLEFRIYNDGAAYRFKTDLPGEQIIKSETAQFNFPEDHKLYFPEENSMITHQEREYLHTSLSKIDSMRFCSIPALIAPTNAPKVILTESDLRDYPGFYLQGNGATSLEAVFPNYVLESHIRAAGKGDRVPVVDKRADYIAETKGSRAFPWRVVGIAQADEDLIDSQLVWKLASPCELEDTSWIKPGKVAWDWYNANNIFGVDFKAGVNTKTYKYFIDFASEYGIDYIILDEGWYVLKDLTAPAEDMNLPELFSYAEKKDVGIILWMTWHTLNEQFEQVMPMFEKWGAEGLKVDFMQRDDQWMVNFYEKVAKEAAKRHLLVDFHGSYKPSGLRRAYPNVITREGVRGGEQNKWSEYANPEHNITLPFTRMYAGPLDYTPGAMVNAQKDNFAERFERPMSLGTRCHQLAMYVIFESPLQMLCDSPSLYYQEPECMKFLSAVPTVWDETDVLDAEIAEYAVVARKSGEEWYLGAMTDWSKRELQADLSFLNEGSYTAHIWKDGANADRYASDYAYIKKKVTSSDNLKIDLASGGGFAARFIPE</sequence>
<dbReference type="InterPro" id="IPR052720">
    <property type="entry name" value="Glycosyl_hydrolase_97"/>
</dbReference>
<keyword evidence="8" id="KW-1185">Reference proteome</keyword>
<dbReference type="AlphaFoldDB" id="A0A1W6LJD6"/>
<evidence type="ECO:0000259" key="6">
    <source>
        <dbReference type="Pfam" id="PF14509"/>
    </source>
</evidence>
<dbReference type="PANTHER" id="PTHR35803">
    <property type="entry name" value="GLUCAN 1,4-ALPHA-GLUCOSIDASE SUSB-RELATED"/>
    <property type="match status" value="1"/>
</dbReference>
<evidence type="ECO:0000259" key="5">
    <source>
        <dbReference type="Pfam" id="PF14508"/>
    </source>
</evidence>
<dbReference type="Pfam" id="PF10566">
    <property type="entry name" value="Glyco_hydro_97"/>
    <property type="match status" value="1"/>
</dbReference>
<dbReference type="InterPro" id="IPR014718">
    <property type="entry name" value="GH-type_carb-bd"/>
</dbReference>
<dbReference type="GO" id="GO:0004557">
    <property type="term" value="F:alpha-galactosidase activity"/>
    <property type="evidence" value="ECO:0007669"/>
    <property type="project" value="UniProtKB-EC"/>
</dbReference>
<dbReference type="InterPro" id="IPR013785">
    <property type="entry name" value="Aldolase_TIM"/>
</dbReference>
<dbReference type="PANTHER" id="PTHR35803:SF2">
    <property type="entry name" value="RETAINING ALPHA-GALACTOSIDASE"/>
    <property type="match status" value="1"/>
</dbReference>
<evidence type="ECO:0000313" key="7">
    <source>
        <dbReference type="EMBL" id="ARN55872.1"/>
    </source>
</evidence>
<dbReference type="InterPro" id="IPR029486">
    <property type="entry name" value="GH97_N"/>
</dbReference>
<dbReference type="EC" id="3.2.1.22" evidence="7"/>
<evidence type="ECO:0000313" key="8">
    <source>
        <dbReference type="Proteomes" id="UP000193334"/>
    </source>
</evidence>
<dbReference type="Pfam" id="PF14509">
    <property type="entry name" value="GH97_C"/>
    <property type="match status" value="1"/>
</dbReference>
<feature type="signal peptide" evidence="3">
    <location>
        <begin position="1"/>
        <end position="22"/>
    </location>
</feature>
<evidence type="ECO:0000256" key="2">
    <source>
        <dbReference type="ARBA" id="ARBA00023295"/>
    </source>
</evidence>
<dbReference type="Pfam" id="PF14508">
    <property type="entry name" value="GH97_N"/>
    <property type="match status" value="1"/>
</dbReference>
<dbReference type="InterPro" id="IPR017853">
    <property type="entry name" value="GH"/>
</dbReference>
<dbReference type="KEGG" id="pbp:STSP1_00239"/>
<dbReference type="InterPro" id="IPR013780">
    <property type="entry name" value="Glyco_hydro_b"/>
</dbReference>
<keyword evidence="2 7" id="KW-0326">Glycosidase</keyword>
<dbReference type="RefSeq" id="WP_085754595.1">
    <property type="nucleotide sequence ID" value="NZ_CP021023.1"/>
</dbReference>
<feature type="chain" id="PRO_5013026567" evidence="3">
    <location>
        <begin position="23"/>
        <end position="654"/>
    </location>
</feature>
<keyword evidence="1 7" id="KW-0378">Hydrolase</keyword>
<dbReference type="GO" id="GO:0030246">
    <property type="term" value="F:carbohydrate binding"/>
    <property type="evidence" value="ECO:0007669"/>
    <property type="project" value="InterPro"/>
</dbReference>
<proteinExistence type="predicted"/>
<evidence type="ECO:0000256" key="1">
    <source>
        <dbReference type="ARBA" id="ARBA00022801"/>
    </source>
</evidence>
<dbReference type="Proteomes" id="UP000193334">
    <property type="component" value="Chromosome"/>
</dbReference>
<accession>A0A1W6LJD6</accession>
<name>A0A1W6LJD6_9BACT</name>
<dbReference type="Gene3D" id="3.20.20.70">
    <property type="entry name" value="Aldolase class I"/>
    <property type="match status" value="1"/>
</dbReference>
<feature type="domain" description="Glycosyl-hydrolase 97 catalytic" evidence="4">
    <location>
        <begin position="306"/>
        <end position="458"/>
    </location>
</feature>
<evidence type="ECO:0000256" key="3">
    <source>
        <dbReference type="SAM" id="SignalP"/>
    </source>
</evidence>
<reference evidence="8" key="1">
    <citation type="submission" date="2017-04" db="EMBL/GenBank/DDBJ databases">
        <title>Comparative genomics and description of representatives of a novel lineage of planctomycetes thriving in anoxic sediments.</title>
        <authorList>
            <person name="Spring S."/>
            <person name="Bunk B."/>
            <person name="Sproer C."/>
        </authorList>
    </citation>
    <scope>NUCLEOTIDE SEQUENCE [LARGE SCALE GENOMIC DNA]</scope>
    <source>
        <strain evidence="8">ST-PulAB-D4</strain>
    </source>
</reference>
<dbReference type="STRING" id="1941349.STSP1_00239"/>
<feature type="domain" description="Glycosyl-hydrolase 97 N-terminal" evidence="5">
    <location>
        <begin position="27"/>
        <end position="288"/>
    </location>
</feature>
<organism evidence="7 8">
    <name type="scientific">Sedimentisphaera salicampi</name>
    <dbReference type="NCBI Taxonomy" id="1941349"/>
    <lineage>
        <taxon>Bacteria</taxon>
        <taxon>Pseudomonadati</taxon>
        <taxon>Planctomycetota</taxon>
        <taxon>Phycisphaerae</taxon>
        <taxon>Sedimentisphaerales</taxon>
        <taxon>Sedimentisphaeraceae</taxon>
        <taxon>Sedimentisphaera</taxon>
    </lineage>
</organism>
<dbReference type="InterPro" id="IPR019563">
    <property type="entry name" value="GH97_catalytic"/>
</dbReference>
<dbReference type="Gene3D" id="2.60.40.1180">
    <property type="entry name" value="Golgi alpha-mannosidase II"/>
    <property type="match status" value="1"/>
</dbReference>
<keyword evidence="3" id="KW-0732">Signal</keyword>
<dbReference type="EMBL" id="CP021023">
    <property type="protein sequence ID" value="ARN55872.1"/>
    <property type="molecule type" value="Genomic_DNA"/>
</dbReference>
<dbReference type="SUPFAM" id="SSF51445">
    <property type="entry name" value="(Trans)glycosidases"/>
    <property type="match status" value="1"/>
</dbReference>
<dbReference type="Gene3D" id="2.70.98.10">
    <property type="match status" value="1"/>
</dbReference>